<keyword evidence="4" id="KW-1185">Reference proteome</keyword>
<protein>
    <submittedName>
        <fullName evidence="3">Uncharacterized protein</fullName>
    </submittedName>
</protein>
<evidence type="ECO:0000256" key="2">
    <source>
        <dbReference type="SAM" id="Phobius"/>
    </source>
</evidence>
<reference evidence="3" key="1">
    <citation type="journal article" date="2020" name="Stud. Mycol.">
        <title>101 Dothideomycetes genomes: a test case for predicting lifestyles and emergence of pathogens.</title>
        <authorList>
            <person name="Haridas S."/>
            <person name="Albert R."/>
            <person name="Binder M."/>
            <person name="Bloem J."/>
            <person name="Labutti K."/>
            <person name="Salamov A."/>
            <person name="Andreopoulos B."/>
            <person name="Baker S."/>
            <person name="Barry K."/>
            <person name="Bills G."/>
            <person name="Bluhm B."/>
            <person name="Cannon C."/>
            <person name="Castanera R."/>
            <person name="Culley D."/>
            <person name="Daum C."/>
            <person name="Ezra D."/>
            <person name="Gonzalez J."/>
            <person name="Henrissat B."/>
            <person name="Kuo A."/>
            <person name="Liang C."/>
            <person name="Lipzen A."/>
            <person name="Lutzoni F."/>
            <person name="Magnuson J."/>
            <person name="Mondo S."/>
            <person name="Nolan M."/>
            <person name="Ohm R."/>
            <person name="Pangilinan J."/>
            <person name="Park H.-J."/>
            <person name="Ramirez L."/>
            <person name="Alfaro M."/>
            <person name="Sun H."/>
            <person name="Tritt A."/>
            <person name="Yoshinaga Y."/>
            <person name="Zwiers L.-H."/>
            <person name="Turgeon B."/>
            <person name="Goodwin S."/>
            <person name="Spatafora J."/>
            <person name="Crous P."/>
            <person name="Grigoriev I."/>
        </authorList>
    </citation>
    <scope>NUCLEOTIDE SEQUENCE</scope>
    <source>
        <strain evidence="3">CBS 122367</strain>
    </source>
</reference>
<evidence type="ECO:0000256" key="1">
    <source>
        <dbReference type="SAM" id="MobiDB-lite"/>
    </source>
</evidence>
<keyword evidence="2" id="KW-0472">Membrane</keyword>
<evidence type="ECO:0000313" key="4">
    <source>
        <dbReference type="Proteomes" id="UP000799291"/>
    </source>
</evidence>
<sequence>MAFEWLAPILTPEALRSVQADPSPLVTTLLVIIGLTLEGLLIWYISFATRPPVDKTKPKPAKKKGLLGFMSKK</sequence>
<gene>
    <name evidence="3" type="ORF">K458DRAFT_419763</name>
</gene>
<organism evidence="3 4">
    <name type="scientific">Lentithecium fluviatile CBS 122367</name>
    <dbReference type="NCBI Taxonomy" id="1168545"/>
    <lineage>
        <taxon>Eukaryota</taxon>
        <taxon>Fungi</taxon>
        <taxon>Dikarya</taxon>
        <taxon>Ascomycota</taxon>
        <taxon>Pezizomycotina</taxon>
        <taxon>Dothideomycetes</taxon>
        <taxon>Pleosporomycetidae</taxon>
        <taxon>Pleosporales</taxon>
        <taxon>Massarineae</taxon>
        <taxon>Lentitheciaceae</taxon>
        <taxon>Lentithecium</taxon>
    </lineage>
</organism>
<dbReference type="Proteomes" id="UP000799291">
    <property type="component" value="Unassembled WGS sequence"/>
</dbReference>
<feature type="transmembrane region" description="Helical" evidence="2">
    <location>
        <begin position="25"/>
        <end position="47"/>
    </location>
</feature>
<keyword evidence="2" id="KW-1133">Transmembrane helix</keyword>
<dbReference type="EMBL" id="MU005587">
    <property type="protein sequence ID" value="KAF2682365.1"/>
    <property type="molecule type" value="Genomic_DNA"/>
</dbReference>
<feature type="region of interest" description="Disordered" evidence="1">
    <location>
        <begin position="54"/>
        <end position="73"/>
    </location>
</feature>
<name>A0A6G1IW80_9PLEO</name>
<keyword evidence="2" id="KW-0812">Transmembrane</keyword>
<accession>A0A6G1IW80</accession>
<feature type="compositionally biased region" description="Basic residues" evidence="1">
    <location>
        <begin position="58"/>
        <end position="73"/>
    </location>
</feature>
<evidence type="ECO:0000313" key="3">
    <source>
        <dbReference type="EMBL" id="KAF2682365.1"/>
    </source>
</evidence>
<dbReference type="AlphaFoldDB" id="A0A6G1IW80"/>
<proteinExistence type="predicted"/>